<keyword evidence="4 5" id="KW-0472">Membrane</keyword>
<dbReference type="Pfam" id="PF01925">
    <property type="entry name" value="TauE"/>
    <property type="match status" value="1"/>
</dbReference>
<feature type="transmembrane region" description="Helical" evidence="5">
    <location>
        <begin position="48"/>
        <end position="68"/>
    </location>
</feature>
<feature type="transmembrane region" description="Helical" evidence="5">
    <location>
        <begin position="74"/>
        <end position="96"/>
    </location>
</feature>
<feature type="transmembrane region" description="Helical" evidence="5">
    <location>
        <begin position="235"/>
        <end position="252"/>
    </location>
</feature>
<feature type="transmembrane region" description="Helical" evidence="5">
    <location>
        <begin position="203"/>
        <end position="223"/>
    </location>
</feature>
<feature type="transmembrane region" description="Helical" evidence="5">
    <location>
        <begin position="12"/>
        <end position="41"/>
    </location>
</feature>
<comment type="caution">
    <text evidence="6">The sequence shown here is derived from an EMBL/GenBank/DDBJ whole genome shotgun (WGS) entry which is preliminary data.</text>
</comment>
<feature type="transmembrane region" description="Helical" evidence="5">
    <location>
        <begin position="103"/>
        <end position="122"/>
    </location>
</feature>
<dbReference type="InterPro" id="IPR051598">
    <property type="entry name" value="TSUP/Inactive_protease-like"/>
</dbReference>
<dbReference type="GO" id="GO:0005886">
    <property type="term" value="C:plasma membrane"/>
    <property type="evidence" value="ECO:0007669"/>
    <property type="project" value="UniProtKB-SubCell"/>
</dbReference>
<keyword evidence="5" id="KW-1003">Cell membrane</keyword>
<keyword evidence="7" id="KW-1185">Reference proteome</keyword>
<dbReference type="OrthoDB" id="7030574at2"/>
<organism evidence="6 7">
    <name type="scientific">Malikia granosa</name>
    <dbReference type="NCBI Taxonomy" id="263067"/>
    <lineage>
        <taxon>Bacteria</taxon>
        <taxon>Pseudomonadati</taxon>
        <taxon>Pseudomonadota</taxon>
        <taxon>Betaproteobacteria</taxon>
        <taxon>Burkholderiales</taxon>
        <taxon>Comamonadaceae</taxon>
        <taxon>Malikia</taxon>
    </lineage>
</organism>
<evidence type="ECO:0000256" key="2">
    <source>
        <dbReference type="ARBA" id="ARBA00022692"/>
    </source>
</evidence>
<accession>A0A2S9K504</accession>
<evidence type="ECO:0000256" key="3">
    <source>
        <dbReference type="ARBA" id="ARBA00022989"/>
    </source>
</evidence>
<dbReference type="PANTHER" id="PTHR43701">
    <property type="entry name" value="MEMBRANE TRANSPORTER PROTEIN MJ0441-RELATED"/>
    <property type="match status" value="1"/>
</dbReference>
<evidence type="ECO:0000256" key="5">
    <source>
        <dbReference type="RuleBase" id="RU363041"/>
    </source>
</evidence>
<evidence type="ECO:0000256" key="1">
    <source>
        <dbReference type="ARBA" id="ARBA00004141"/>
    </source>
</evidence>
<keyword evidence="3 5" id="KW-1133">Transmembrane helix</keyword>
<keyword evidence="2 5" id="KW-0812">Transmembrane</keyword>
<feature type="transmembrane region" description="Helical" evidence="5">
    <location>
        <begin position="142"/>
        <end position="167"/>
    </location>
</feature>
<name>A0A2S9K504_9BURK</name>
<evidence type="ECO:0000313" key="6">
    <source>
        <dbReference type="EMBL" id="PRD65540.1"/>
    </source>
</evidence>
<comment type="subcellular location">
    <subcellularLocation>
        <location evidence="5">Cell membrane</location>
        <topology evidence="5">Multi-pass membrane protein</topology>
    </subcellularLocation>
    <subcellularLocation>
        <location evidence="1">Membrane</location>
        <topology evidence="1">Multi-pass membrane protein</topology>
    </subcellularLocation>
</comment>
<dbReference type="Proteomes" id="UP000238589">
    <property type="component" value="Unassembled WGS sequence"/>
</dbReference>
<gene>
    <name evidence="6" type="ORF">C6P64_08145</name>
</gene>
<evidence type="ECO:0000256" key="4">
    <source>
        <dbReference type="ARBA" id="ARBA00023136"/>
    </source>
</evidence>
<comment type="similarity">
    <text evidence="5">Belongs to the 4-toluene sulfonate uptake permease (TSUP) (TC 2.A.102) family.</text>
</comment>
<dbReference type="EMBL" id="PVLQ01000027">
    <property type="protein sequence ID" value="PRD65540.1"/>
    <property type="molecule type" value="Genomic_DNA"/>
</dbReference>
<proteinExistence type="inferred from homology"/>
<dbReference type="PANTHER" id="PTHR43701:SF2">
    <property type="entry name" value="MEMBRANE TRANSPORTER PROTEIN YJNA-RELATED"/>
    <property type="match status" value="1"/>
</dbReference>
<sequence>MFTDFLPTLAIALSLGAALGFFGGLFGIGGGIIAIPLLVLAFGMEQPLAQGTALVMMAPNLLIGFWRYCQRQPLSLGSTLSIGLSSTLVTWLVAGFANRLDPALLRLGFSVFLALLGLHMLWRRERPAAADGSQPGLATLAGVGAVGGCSMGFLGIGGGLLATPLLAGLGVRQVVAQSLALALVAPSSLAALASYAGAGRVDWHMGLPMALGGLMTVSPGVALAHRLPERRMRTAFALMLVLAALWLAVGGSRSH</sequence>
<reference evidence="6 7" key="1">
    <citation type="submission" date="2018-03" db="EMBL/GenBank/DDBJ databases">
        <title>Comparative genomics illustrates the genes involved in a hyperalkaliphilic mechanisms of Serpentinomonas isolated from highly-alkaline calcium-rich serpentinized springs.</title>
        <authorList>
            <person name="Suzuki S."/>
            <person name="Ishii S."/>
            <person name="Walworth N."/>
            <person name="Bird L."/>
            <person name="Kuenen J.G."/>
            <person name="Nealson K.H."/>
        </authorList>
    </citation>
    <scope>NUCLEOTIDE SEQUENCE [LARGE SCALE GENOMIC DNA]</scope>
    <source>
        <strain evidence="6 7">P1</strain>
    </source>
</reference>
<dbReference type="InterPro" id="IPR002781">
    <property type="entry name" value="TM_pro_TauE-like"/>
</dbReference>
<protein>
    <recommendedName>
        <fullName evidence="5">Probable membrane transporter protein</fullName>
    </recommendedName>
</protein>
<dbReference type="AlphaFoldDB" id="A0A2S9K504"/>
<dbReference type="RefSeq" id="WP_105748065.1">
    <property type="nucleotide sequence ID" value="NZ_PVLQ01000027.1"/>
</dbReference>
<evidence type="ECO:0000313" key="7">
    <source>
        <dbReference type="Proteomes" id="UP000238589"/>
    </source>
</evidence>
<feature type="transmembrane region" description="Helical" evidence="5">
    <location>
        <begin position="179"/>
        <end position="197"/>
    </location>
</feature>